<organism evidence="1 2">
    <name type="scientific">Eumeta variegata</name>
    <name type="common">Bagworm moth</name>
    <name type="synonym">Eumeta japonica</name>
    <dbReference type="NCBI Taxonomy" id="151549"/>
    <lineage>
        <taxon>Eukaryota</taxon>
        <taxon>Metazoa</taxon>
        <taxon>Ecdysozoa</taxon>
        <taxon>Arthropoda</taxon>
        <taxon>Hexapoda</taxon>
        <taxon>Insecta</taxon>
        <taxon>Pterygota</taxon>
        <taxon>Neoptera</taxon>
        <taxon>Endopterygota</taxon>
        <taxon>Lepidoptera</taxon>
        <taxon>Glossata</taxon>
        <taxon>Ditrysia</taxon>
        <taxon>Tineoidea</taxon>
        <taxon>Psychidae</taxon>
        <taxon>Oiketicinae</taxon>
        <taxon>Eumeta</taxon>
    </lineage>
</organism>
<proteinExistence type="predicted"/>
<accession>A0A4C1SJP9</accession>
<keyword evidence="2" id="KW-1185">Reference proteome</keyword>
<reference evidence="1 2" key="1">
    <citation type="journal article" date="2019" name="Commun. Biol.">
        <title>The bagworm genome reveals a unique fibroin gene that provides high tensile strength.</title>
        <authorList>
            <person name="Kono N."/>
            <person name="Nakamura H."/>
            <person name="Ohtoshi R."/>
            <person name="Tomita M."/>
            <person name="Numata K."/>
            <person name="Arakawa K."/>
        </authorList>
    </citation>
    <scope>NUCLEOTIDE SEQUENCE [LARGE SCALE GENOMIC DNA]</scope>
</reference>
<gene>
    <name evidence="1" type="ORF">EVAR_71560_1</name>
</gene>
<name>A0A4C1SJP9_EUMVA</name>
<comment type="caution">
    <text evidence="1">The sequence shown here is derived from an EMBL/GenBank/DDBJ whole genome shotgun (WGS) entry which is preliminary data.</text>
</comment>
<dbReference type="Proteomes" id="UP000299102">
    <property type="component" value="Unassembled WGS sequence"/>
</dbReference>
<sequence>MILSWCHSTNPATLRTSERMESTARLIDITRKHDVLCKRLSKSRHAAALLSGTRIVLALSANFLPGSATVSETGQFPKRETMYRRWGSATLRLATRHVRFPGGETRTKGFRFVTLRVAINDKFDNLHEVEERDDARCSVKERGYN</sequence>
<dbReference type="AlphaFoldDB" id="A0A4C1SJP9"/>
<protein>
    <submittedName>
        <fullName evidence="1">Uncharacterized protein</fullName>
    </submittedName>
</protein>
<evidence type="ECO:0000313" key="1">
    <source>
        <dbReference type="EMBL" id="GBP02126.1"/>
    </source>
</evidence>
<evidence type="ECO:0000313" key="2">
    <source>
        <dbReference type="Proteomes" id="UP000299102"/>
    </source>
</evidence>
<dbReference type="EMBL" id="BGZK01003517">
    <property type="protein sequence ID" value="GBP02126.1"/>
    <property type="molecule type" value="Genomic_DNA"/>
</dbReference>